<sequence>MGAHVGVAFRGIGVGARFARSPTQAHSHPHPGKSAEIS</sequence>
<reference evidence="2 3" key="1">
    <citation type="submission" date="2019-09" db="EMBL/GenBank/DDBJ databases">
        <authorList>
            <person name="Leyn A S."/>
        </authorList>
    </citation>
    <scope>NUCLEOTIDE SEQUENCE [LARGE SCALE GENOMIC DNA]</scope>
    <source>
        <strain evidence="2">AA231_1</strain>
    </source>
</reference>
<accession>A0A6I8LRH6</accession>
<evidence type="ECO:0000313" key="3">
    <source>
        <dbReference type="Proteomes" id="UP000399805"/>
    </source>
</evidence>
<organism evidence="2 3">
    <name type="scientific">Amycolatopsis camponoti</name>
    <dbReference type="NCBI Taxonomy" id="2606593"/>
    <lineage>
        <taxon>Bacteria</taxon>
        <taxon>Bacillati</taxon>
        <taxon>Actinomycetota</taxon>
        <taxon>Actinomycetes</taxon>
        <taxon>Pseudonocardiales</taxon>
        <taxon>Pseudonocardiaceae</taxon>
        <taxon>Amycolatopsis</taxon>
    </lineage>
</organism>
<dbReference type="EMBL" id="CABVGP010000002">
    <property type="protein sequence ID" value="VVJ19712.1"/>
    <property type="molecule type" value="Genomic_DNA"/>
</dbReference>
<proteinExistence type="predicted"/>
<evidence type="ECO:0000313" key="2">
    <source>
        <dbReference type="EMBL" id="VVJ19712.1"/>
    </source>
</evidence>
<feature type="region of interest" description="Disordered" evidence="1">
    <location>
        <begin position="19"/>
        <end position="38"/>
    </location>
</feature>
<gene>
    <name evidence="2" type="ORF">AA23TX_04733</name>
</gene>
<protein>
    <submittedName>
        <fullName evidence="2">Uncharacterized protein</fullName>
    </submittedName>
</protein>
<dbReference type="AlphaFoldDB" id="A0A6I8LRH6"/>
<keyword evidence="3" id="KW-1185">Reference proteome</keyword>
<evidence type="ECO:0000256" key="1">
    <source>
        <dbReference type="SAM" id="MobiDB-lite"/>
    </source>
</evidence>
<name>A0A6I8LRH6_9PSEU</name>
<dbReference type="Proteomes" id="UP000399805">
    <property type="component" value="Unassembled WGS sequence"/>
</dbReference>